<sequence>MVFESPLLWYNEISQALKEAGIDRTDEEPCVFTNGKILALVYVDDILILNPRQEKKAVNDLVQHLQSKYDLREEEFKWYLGIRAVRDRPNRKVYLCQDEYIEKIARKFKLSDLKLRVPSIPIATIPLVKYNGQATKEEIKAYQERVGSLMYIAVMTRPDIARAAAQLARFLTNPSPEHLEAANQCIRYLYSTRFLAIVDASFGDDVETRRSSQGYVMMLFNGPVIWKAGLQDTVTTSTTEAEILSLENNQGELRPGPTITDISLDLGP</sequence>
<dbReference type="SUPFAM" id="SSF56672">
    <property type="entry name" value="DNA/RNA polymerases"/>
    <property type="match status" value="1"/>
</dbReference>
<evidence type="ECO:0000313" key="5">
    <source>
        <dbReference type="Proteomes" id="UP000824596"/>
    </source>
</evidence>
<evidence type="ECO:0000259" key="3">
    <source>
        <dbReference type="Pfam" id="PF07727"/>
    </source>
</evidence>
<keyword evidence="4" id="KW-0548">Nucleotidyltransferase</keyword>
<dbReference type="GO" id="GO:0003964">
    <property type="term" value="F:RNA-directed DNA polymerase activity"/>
    <property type="evidence" value="ECO:0007669"/>
    <property type="project" value="UniProtKB-KW"/>
</dbReference>
<dbReference type="Pfam" id="PF07727">
    <property type="entry name" value="RVT_2"/>
    <property type="match status" value="1"/>
</dbReference>
<gene>
    <name evidence="4" type="ORF">HRG_07184</name>
</gene>
<name>A0A9P8SHF1_9HYPO</name>
<dbReference type="GeneID" id="68356313"/>
<dbReference type="InterPro" id="IPR043502">
    <property type="entry name" value="DNA/RNA_pol_sf"/>
</dbReference>
<evidence type="ECO:0000313" key="4">
    <source>
        <dbReference type="EMBL" id="KAH0962104.1"/>
    </source>
</evidence>
<dbReference type="PANTHER" id="PTHR11439">
    <property type="entry name" value="GAG-POL-RELATED RETROTRANSPOSON"/>
    <property type="match status" value="1"/>
</dbReference>
<protein>
    <submittedName>
        <fullName evidence="4">Reverse transcriptase (RNA-dependent DNA polymerase) domain-containing protein</fullName>
    </submittedName>
</protein>
<dbReference type="EMBL" id="JAIZPD010000007">
    <property type="protein sequence ID" value="KAH0962104.1"/>
    <property type="molecule type" value="Genomic_DNA"/>
</dbReference>
<evidence type="ECO:0000256" key="1">
    <source>
        <dbReference type="ARBA" id="ARBA00004173"/>
    </source>
</evidence>
<comment type="caution">
    <text evidence="4">The sequence shown here is derived from an EMBL/GenBank/DDBJ whole genome shotgun (WGS) entry which is preliminary data.</text>
</comment>
<dbReference type="RefSeq" id="XP_044719617.1">
    <property type="nucleotide sequence ID" value="XM_044865655.1"/>
</dbReference>
<comment type="subcellular location">
    <subcellularLocation>
        <location evidence="1">Mitochondrion</location>
    </subcellularLocation>
</comment>
<dbReference type="OrthoDB" id="5080239at2759"/>
<dbReference type="PANTHER" id="PTHR11439:SF483">
    <property type="entry name" value="PEPTIDE SYNTHASE GLIP-LIKE, PUTATIVE (AFU_ORTHOLOGUE AFUA_3G12920)-RELATED"/>
    <property type="match status" value="1"/>
</dbReference>
<feature type="domain" description="Reverse transcriptase Ty1/copia-type" evidence="3">
    <location>
        <begin position="5"/>
        <end position="114"/>
    </location>
</feature>
<reference evidence="4" key="1">
    <citation type="submission" date="2021-09" db="EMBL/GenBank/DDBJ databases">
        <title>A high-quality genome of the endoparasitic fungus Hirsutella rhossiliensis with a comparison of Hirsutella genomes reveals transposable elements contributing to genome size variation.</title>
        <authorList>
            <person name="Lin R."/>
            <person name="Jiao Y."/>
            <person name="Sun X."/>
            <person name="Ling J."/>
            <person name="Xie B."/>
            <person name="Cheng X."/>
        </authorList>
    </citation>
    <scope>NUCLEOTIDE SEQUENCE</scope>
    <source>
        <strain evidence="4">HR02</strain>
    </source>
</reference>
<dbReference type="Proteomes" id="UP000824596">
    <property type="component" value="Unassembled WGS sequence"/>
</dbReference>
<proteinExistence type="predicted"/>
<accession>A0A9P8SHF1</accession>
<dbReference type="AlphaFoldDB" id="A0A9P8SHF1"/>
<dbReference type="CDD" id="cd09272">
    <property type="entry name" value="RNase_HI_RT_Ty1"/>
    <property type="match status" value="1"/>
</dbReference>
<keyword evidence="4" id="KW-0695">RNA-directed DNA polymerase</keyword>
<organism evidence="4 5">
    <name type="scientific">Hirsutella rhossiliensis</name>
    <dbReference type="NCBI Taxonomy" id="111463"/>
    <lineage>
        <taxon>Eukaryota</taxon>
        <taxon>Fungi</taxon>
        <taxon>Dikarya</taxon>
        <taxon>Ascomycota</taxon>
        <taxon>Pezizomycotina</taxon>
        <taxon>Sordariomycetes</taxon>
        <taxon>Hypocreomycetidae</taxon>
        <taxon>Hypocreales</taxon>
        <taxon>Ophiocordycipitaceae</taxon>
        <taxon>Hirsutella</taxon>
    </lineage>
</organism>
<keyword evidence="2" id="KW-0496">Mitochondrion</keyword>
<keyword evidence="4" id="KW-0808">Transferase</keyword>
<evidence type="ECO:0000256" key="2">
    <source>
        <dbReference type="ARBA" id="ARBA00023128"/>
    </source>
</evidence>
<dbReference type="InterPro" id="IPR013103">
    <property type="entry name" value="RVT_2"/>
</dbReference>
<dbReference type="GO" id="GO:0005739">
    <property type="term" value="C:mitochondrion"/>
    <property type="evidence" value="ECO:0007669"/>
    <property type="project" value="UniProtKB-SubCell"/>
</dbReference>
<keyword evidence="5" id="KW-1185">Reference proteome</keyword>